<protein>
    <submittedName>
        <fullName evidence="2">Uncharacterized protein</fullName>
    </submittedName>
</protein>
<name>A3VCE4_9RHOB</name>
<keyword evidence="1" id="KW-0812">Transmembrane</keyword>
<gene>
    <name evidence="2" type="ORF">RB2654_12084</name>
</gene>
<dbReference type="Proteomes" id="UP000002931">
    <property type="component" value="Unassembled WGS sequence"/>
</dbReference>
<dbReference type="STRING" id="314271.RB2654_12084"/>
<feature type="transmembrane region" description="Helical" evidence="1">
    <location>
        <begin position="35"/>
        <end position="56"/>
    </location>
</feature>
<keyword evidence="1" id="KW-0472">Membrane</keyword>
<dbReference type="OrthoDB" id="7869559at2"/>
<evidence type="ECO:0000256" key="1">
    <source>
        <dbReference type="SAM" id="Phobius"/>
    </source>
</evidence>
<dbReference type="eggNOG" id="ENOG5032ZZR">
    <property type="taxonomic scope" value="Bacteria"/>
</dbReference>
<reference evidence="2 3" key="1">
    <citation type="journal article" date="2010" name="J. Bacteriol.">
        <title>Genome sequences of Pelagibaca bermudensis HTCC2601T and Maritimibacter alkaliphilus HTCC2654T, the type strains of two marine Roseobacter genera.</title>
        <authorList>
            <person name="Thrash J.C."/>
            <person name="Cho J.C."/>
            <person name="Ferriera S."/>
            <person name="Johnson J."/>
            <person name="Vergin K.L."/>
            <person name="Giovannoni S.J."/>
        </authorList>
    </citation>
    <scope>NUCLEOTIDE SEQUENCE [LARGE SCALE GENOMIC DNA]</scope>
    <source>
        <strain evidence="2 3">HTCC2654</strain>
    </source>
</reference>
<keyword evidence="3" id="KW-1185">Reference proteome</keyword>
<keyword evidence="1" id="KW-1133">Transmembrane helix</keyword>
<sequence>MQKLIAIANTVAWSGFWAFGYLALSAPTDTGNQALIASLLAAVGAAIGLACWFQLVRHSEATGYAKRANRVPSHLKTDGEIA</sequence>
<accession>A3VCE4</accession>
<comment type="caution">
    <text evidence="2">The sequence shown here is derived from an EMBL/GenBank/DDBJ whole genome shotgun (WGS) entry which is preliminary data.</text>
</comment>
<dbReference type="HOGENOM" id="CLU_2525443_0_0_5"/>
<proteinExistence type="predicted"/>
<organism evidence="2 3">
    <name type="scientific">Maritimibacter alkaliphilus HTCC2654</name>
    <dbReference type="NCBI Taxonomy" id="314271"/>
    <lineage>
        <taxon>Bacteria</taxon>
        <taxon>Pseudomonadati</taxon>
        <taxon>Pseudomonadota</taxon>
        <taxon>Alphaproteobacteria</taxon>
        <taxon>Rhodobacterales</taxon>
        <taxon>Roseobacteraceae</taxon>
        <taxon>Maritimibacter</taxon>
    </lineage>
</organism>
<evidence type="ECO:0000313" key="3">
    <source>
        <dbReference type="Proteomes" id="UP000002931"/>
    </source>
</evidence>
<dbReference type="RefSeq" id="WP_008331929.1">
    <property type="nucleotide sequence ID" value="NZ_CH902578.1"/>
</dbReference>
<dbReference type="AlphaFoldDB" id="A3VCE4"/>
<dbReference type="EMBL" id="AAMT01000003">
    <property type="protein sequence ID" value="EAQ13808.1"/>
    <property type="molecule type" value="Genomic_DNA"/>
</dbReference>
<evidence type="ECO:0000313" key="2">
    <source>
        <dbReference type="EMBL" id="EAQ13808.1"/>
    </source>
</evidence>